<dbReference type="GO" id="GO:0005730">
    <property type="term" value="C:nucleolus"/>
    <property type="evidence" value="ECO:0007669"/>
    <property type="project" value="UniProtKB-SubCell"/>
</dbReference>
<evidence type="ECO:0000313" key="10">
    <source>
        <dbReference type="EMBL" id="CAF9920214.1"/>
    </source>
</evidence>
<proteinExistence type="inferred from homology"/>
<dbReference type="Proteomes" id="UP000664521">
    <property type="component" value="Unassembled WGS sequence"/>
</dbReference>
<dbReference type="Pfam" id="PF14615">
    <property type="entry name" value="Rsa3"/>
    <property type="match status" value="1"/>
</dbReference>
<evidence type="ECO:0000256" key="6">
    <source>
        <dbReference type="ARBA" id="ARBA00023242"/>
    </source>
</evidence>
<feature type="region of interest" description="Disordered" evidence="8">
    <location>
        <begin position="1"/>
        <end position="59"/>
    </location>
</feature>
<evidence type="ECO:0000313" key="11">
    <source>
        <dbReference type="Proteomes" id="UP000664521"/>
    </source>
</evidence>
<dbReference type="GO" id="GO:0000027">
    <property type="term" value="P:ribosomal large subunit assembly"/>
    <property type="evidence" value="ECO:0007669"/>
    <property type="project" value="TreeGrafter"/>
</dbReference>
<keyword evidence="11" id="KW-1185">Reference proteome</keyword>
<feature type="compositionally biased region" description="Polar residues" evidence="8">
    <location>
        <begin position="28"/>
        <end position="49"/>
    </location>
</feature>
<evidence type="ECO:0000256" key="7">
    <source>
        <dbReference type="ARBA" id="ARBA00023274"/>
    </source>
</evidence>
<evidence type="ECO:0000256" key="2">
    <source>
        <dbReference type="ARBA" id="ARBA00004604"/>
    </source>
</evidence>
<comment type="similarity">
    <text evidence="3">Belongs to the RSA3 family.</text>
</comment>
<dbReference type="OrthoDB" id="69550at2759"/>
<organism evidence="10 11">
    <name type="scientific">Heterodermia speciosa</name>
    <dbReference type="NCBI Taxonomy" id="116794"/>
    <lineage>
        <taxon>Eukaryota</taxon>
        <taxon>Fungi</taxon>
        <taxon>Dikarya</taxon>
        <taxon>Ascomycota</taxon>
        <taxon>Pezizomycotina</taxon>
        <taxon>Lecanoromycetes</taxon>
        <taxon>OSLEUM clade</taxon>
        <taxon>Lecanoromycetidae</taxon>
        <taxon>Caliciales</taxon>
        <taxon>Physciaceae</taxon>
        <taxon>Heterodermia</taxon>
    </lineage>
</organism>
<accession>A0A8H3INJ0</accession>
<feature type="compositionally biased region" description="Basic and acidic residues" evidence="8">
    <location>
        <begin position="1"/>
        <end position="10"/>
    </location>
</feature>
<comment type="function">
    <text evidence="1">Required for efficient biogenesis of the 60S ribosomal subunit.</text>
</comment>
<keyword evidence="5" id="KW-0690">Ribosome biogenesis</keyword>
<dbReference type="GO" id="GO:0030687">
    <property type="term" value="C:preribosome, large subunit precursor"/>
    <property type="evidence" value="ECO:0007669"/>
    <property type="project" value="TreeGrafter"/>
</dbReference>
<evidence type="ECO:0000256" key="3">
    <source>
        <dbReference type="ARBA" id="ARBA00006256"/>
    </source>
</evidence>
<sequence>MVVLHSDRVPIAKSKKSKPLEEKPVDTGASTLTSKPHNGLSESKSIEQSPNPPAASKDFESLYLQRVTAEFADDIDRLRKANDFSEESLPILIEALKQGACVYSEDEKRAMMGQQ</sequence>
<reference evidence="10" key="1">
    <citation type="submission" date="2021-03" db="EMBL/GenBank/DDBJ databases">
        <authorList>
            <person name="Tagirdzhanova G."/>
        </authorList>
    </citation>
    <scope>NUCLEOTIDE SEQUENCE</scope>
</reference>
<dbReference type="EMBL" id="CAJPDS010000025">
    <property type="protein sequence ID" value="CAF9920214.1"/>
    <property type="molecule type" value="Genomic_DNA"/>
</dbReference>
<dbReference type="PANTHER" id="PTHR28127">
    <property type="entry name" value="RIBOSOME ASSEMBLY PROTEIN 3"/>
    <property type="match status" value="1"/>
</dbReference>
<comment type="subcellular location">
    <subcellularLocation>
        <location evidence="2">Nucleus</location>
        <location evidence="2">Nucleolus</location>
    </subcellularLocation>
</comment>
<evidence type="ECO:0000256" key="8">
    <source>
        <dbReference type="SAM" id="MobiDB-lite"/>
    </source>
</evidence>
<dbReference type="AlphaFoldDB" id="A0A8H3INJ0"/>
<dbReference type="InterPro" id="IPR028217">
    <property type="entry name" value="Rsa3_C"/>
</dbReference>
<feature type="domain" description="Ribosome-assembly protein 3 C-terminal" evidence="9">
    <location>
        <begin position="59"/>
        <end position="104"/>
    </location>
</feature>
<comment type="caution">
    <text evidence="10">The sequence shown here is derived from an EMBL/GenBank/DDBJ whole genome shotgun (WGS) entry which is preliminary data.</text>
</comment>
<evidence type="ECO:0000256" key="1">
    <source>
        <dbReference type="ARBA" id="ARBA00003035"/>
    </source>
</evidence>
<keyword evidence="7" id="KW-0687">Ribonucleoprotein</keyword>
<dbReference type="InterPro" id="IPR051898">
    <property type="entry name" value="Ribosome_Assembly_3"/>
</dbReference>
<evidence type="ECO:0000256" key="4">
    <source>
        <dbReference type="ARBA" id="ARBA00015339"/>
    </source>
</evidence>
<name>A0A8H3INJ0_9LECA</name>
<protein>
    <recommendedName>
        <fullName evidence="4">Ribosome assembly protein 3</fullName>
    </recommendedName>
</protein>
<gene>
    <name evidence="10" type="ORF">HETSPECPRED_004196</name>
</gene>
<keyword evidence="6" id="KW-0539">Nucleus</keyword>
<evidence type="ECO:0000259" key="9">
    <source>
        <dbReference type="Pfam" id="PF14615"/>
    </source>
</evidence>
<dbReference type="PANTHER" id="PTHR28127:SF1">
    <property type="entry name" value="RIBOSOME ASSEMBLY PROTEIN 3"/>
    <property type="match status" value="1"/>
</dbReference>
<evidence type="ECO:0000256" key="5">
    <source>
        <dbReference type="ARBA" id="ARBA00022517"/>
    </source>
</evidence>